<sequence length="597" mass="63958">MPLYTQLPSELKTVDVVIAGGGTAGCIVASRLSDADPTLSILVIEQGLDSNGDPTVTFPAMCVAHMAPDSPRMQLVKGNKSAALGNREPIVPTAKSLGGGSSVNMMMYSRIQESDAESWRASGWSPDEILRLMKKLETYHGSGQKQQHGFDGPIQVSSGPYSSPRLADAFVAASAQVGWEELQDLGDLDTNNGIQRALRYVSPDGKRQDTAHCYLHPRLQDGNHPNLHVLVQSRVVKVLFDKTKRATGVIYTPTQSAELCTVKATKMVIVSSGACGTPLVLERSGVGDPIILGRAGIELIARVPGVGATYDDHHASSSPYRSSLDIRETLDGFVNGKFDIPVLIGSNDEILGWNGLEVTGKLRPNASDIASLGPDFEAEWSQTFANNPNKPMVGLTLVAGNAGDPSKTPIGQYFSHSVFNLYPSSTGHIHVTGPNPDDPLDFDPAIFADKAGVDMKKCIWAYKAQREIARRMSVYRGELAVFHPAFATDSKAACVELEGPPAANVKNIEYSAEDDAVIQEWLRSNIATTWHSVGTCKMLPLHENGVVDASLSVHNVTGLKIADVSIIPCNVGAHTNNIAMVIGEKAAEIFIEELGLS</sequence>
<evidence type="ECO:0000259" key="4">
    <source>
        <dbReference type="PROSITE" id="PS00624"/>
    </source>
</evidence>
<evidence type="ECO:0000256" key="2">
    <source>
        <dbReference type="PIRSR" id="PIRSR000137-1"/>
    </source>
</evidence>
<dbReference type="GO" id="GO:0050660">
    <property type="term" value="F:flavin adenine dinucleotide binding"/>
    <property type="evidence" value="ECO:0007669"/>
    <property type="project" value="InterPro"/>
</dbReference>
<proteinExistence type="inferred from homology"/>
<dbReference type="GO" id="GO:0016614">
    <property type="term" value="F:oxidoreductase activity, acting on CH-OH group of donors"/>
    <property type="evidence" value="ECO:0007669"/>
    <property type="project" value="InterPro"/>
</dbReference>
<feature type="binding site" evidence="3">
    <location>
        <position position="235"/>
    </location>
    <ligand>
        <name>FAD</name>
        <dbReference type="ChEBI" id="CHEBI:57692"/>
    </ligand>
</feature>
<organism evidence="5 6">
    <name type="scientific">Xylaria grammica</name>
    <dbReference type="NCBI Taxonomy" id="363999"/>
    <lineage>
        <taxon>Eukaryota</taxon>
        <taxon>Fungi</taxon>
        <taxon>Dikarya</taxon>
        <taxon>Ascomycota</taxon>
        <taxon>Pezizomycotina</taxon>
        <taxon>Sordariomycetes</taxon>
        <taxon>Xylariomycetidae</taxon>
        <taxon>Xylariales</taxon>
        <taxon>Xylariaceae</taxon>
        <taxon>Xylaria</taxon>
    </lineage>
</organism>
<evidence type="ECO:0000256" key="3">
    <source>
        <dbReference type="PIRSR" id="PIRSR000137-2"/>
    </source>
</evidence>
<dbReference type="SUPFAM" id="SSF51905">
    <property type="entry name" value="FAD/NAD(P)-binding domain"/>
    <property type="match status" value="1"/>
</dbReference>
<name>A0A439D3M6_9PEZI</name>
<feature type="active site" description="Proton donor" evidence="2">
    <location>
        <position position="531"/>
    </location>
</feature>
<gene>
    <name evidence="5" type="ORF">EKO27_g6089</name>
</gene>
<dbReference type="STRING" id="363999.A0A439D3M6"/>
<dbReference type="Gene3D" id="3.30.560.10">
    <property type="entry name" value="Glucose Oxidase, domain 3"/>
    <property type="match status" value="1"/>
</dbReference>
<reference evidence="5 6" key="1">
    <citation type="submission" date="2018-12" db="EMBL/GenBank/DDBJ databases">
        <title>Draft genome sequence of Xylaria grammica IHI A82.</title>
        <authorList>
            <person name="Buettner E."/>
            <person name="Kellner H."/>
        </authorList>
    </citation>
    <scope>NUCLEOTIDE SEQUENCE [LARGE SCALE GENOMIC DNA]</scope>
    <source>
        <strain evidence="5 6">IHI A82</strain>
    </source>
</reference>
<comment type="similarity">
    <text evidence="1">Belongs to the GMC oxidoreductase family.</text>
</comment>
<dbReference type="AlphaFoldDB" id="A0A439D3M6"/>
<dbReference type="PANTHER" id="PTHR11552:SF78">
    <property type="entry name" value="GLUCOSE-METHANOL-CHOLINE OXIDOREDUCTASE N-TERMINAL DOMAIN-CONTAINING PROTEIN"/>
    <property type="match status" value="1"/>
</dbReference>
<comment type="cofactor">
    <cofactor evidence="3">
        <name>FAD</name>
        <dbReference type="ChEBI" id="CHEBI:57692"/>
    </cofactor>
</comment>
<evidence type="ECO:0000256" key="1">
    <source>
        <dbReference type="ARBA" id="ARBA00010790"/>
    </source>
</evidence>
<dbReference type="InterPro" id="IPR012132">
    <property type="entry name" value="GMC_OxRdtase"/>
</dbReference>
<protein>
    <recommendedName>
        <fullName evidence="4">Glucose-methanol-choline oxidoreductase N-terminal domain-containing protein</fullName>
    </recommendedName>
</protein>
<dbReference type="Gene3D" id="3.50.50.60">
    <property type="entry name" value="FAD/NAD(P)-binding domain"/>
    <property type="match status" value="1"/>
</dbReference>
<dbReference type="PROSITE" id="PS00624">
    <property type="entry name" value="GMC_OXRED_2"/>
    <property type="match status" value="1"/>
</dbReference>
<accession>A0A439D3M6</accession>
<dbReference type="Pfam" id="PF05199">
    <property type="entry name" value="GMC_oxred_C"/>
    <property type="match status" value="1"/>
</dbReference>
<comment type="caution">
    <text evidence="5">The sequence shown here is derived from an EMBL/GenBank/DDBJ whole genome shotgun (WGS) entry which is preliminary data.</text>
</comment>
<keyword evidence="3" id="KW-0285">Flavoprotein</keyword>
<evidence type="ECO:0000313" key="5">
    <source>
        <dbReference type="EMBL" id="RWA09008.1"/>
    </source>
</evidence>
<dbReference type="PANTHER" id="PTHR11552">
    <property type="entry name" value="GLUCOSE-METHANOL-CHOLINE GMC OXIDOREDUCTASE"/>
    <property type="match status" value="1"/>
</dbReference>
<dbReference type="Pfam" id="PF00732">
    <property type="entry name" value="GMC_oxred_N"/>
    <property type="match status" value="1"/>
</dbReference>
<keyword evidence="3" id="KW-0274">FAD</keyword>
<dbReference type="Proteomes" id="UP000286045">
    <property type="component" value="Unassembled WGS sequence"/>
</dbReference>
<feature type="active site" description="Proton acceptor" evidence="2">
    <location>
        <position position="574"/>
    </location>
</feature>
<dbReference type="SUPFAM" id="SSF54373">
    <property type="entry name" value="FAD-linked reductases, C-terminal domain"/>
    <property type="match status" value="1"/>
</dbReference>
<keyword evidence="6" id="KW-1185">Reference proteome</keyword>
<feature type="domain" description="Glucose-methanol-choline oxidoreductase N-terminal" evidence="4">
    <location>
        <begin position="273"/>
        <end position="287"/>
    </location>
</feature>
<feature type="binding site" evidence="3">
    <location>
        <begin position="530"/>
        <end position="531"/>
    </location>
    <ligand>
        <name>FAD</name>
        <dbReference type="ChEBI" id="CHEBI:57692"/>
    </ligand>
</feature>
<dbReference type="EMBL" id="RYZI01000173">
    <property type="protein sequence ID" value="RWA09008.1"/>
    <property type="molecule type" value="Genomic_DNA"/>
</dbReference>
<dbReference type="InterPro" id="IPR000172">
    <property type="entry name" value="GMC_OxRdtase_N"/>
</dbReference>
<evidence type="ECO:0000313" key="6">
    <source>
        <dbReference type="Proteomes" id="UP000286045"/>
    </source>
</evidence>
<dbReference type="InterPro" id="IPR007867">
    <property type="entry name" value="GMC_OxRtase_C"/>
</dbReference>
<dbReference type="PIRSF" id="PIRSF000137">
    <property type="entry name" value="Alcohol_oxidase"/>
    <property type="match status" value="1"/>
</dbReference>
<dbReference type="InterPro" id="IPR036188">
    <property type="entry name" value="FAD/NAD-bd_sf"/>
</dbReference>